<keyword evidence="3" id="KW-1133">Transmembrane helix</keyword>
<name>A0ABS5Y3C7_9CYAN</name>
<organism evidence="5 6">
    <name type="scientific">Leptothoe kymatousa TAU-MAC 1615</name>
    <dbReference type="NCBI Taxonomy" id="2364775"/>
    <lineage>
        <taxon>Bacteria</taxon>
        <taxon>Bacillati</taxon>
        <taxon>Cyanobacteriota</taxon>
        <taxon>Cyanophyceae</taxon>
        <taxon>Nodosilineales</taxon>
        <taxon>Cymatolegaceae</taxon>
        <taxon>Leptothoe</taxon>
        <taxon>Leptothoe kymatousa</taxon>
    </lineage>
</organism>
<protein>
    <recommendedName>
        <fullName evidence="7">Anti-sigma factor</fullName>
    </recommendedName>
</protein>
<keyword evidence="2" id="KW-0812">Transmembrane</keyword>
<evidence type="ECO:0000313" key="6">
    <source>
        <dbReference type="Proteomes" id="UP001196661"/>
    </source>
</evidence>
<proteinExistence type="predicted"/>
<dbReference type="EMBL" id="JADOER010000005">
    <property type="protein sequence ID" value="MBT9312121.1"/>
    <property type="molecule type" value="Genomic_DNA"/>
</dbReference>
<dbReference type="PANTHER" id="PTHR37461">
    <property type="entry name" value="ANTI-SIGMA-K FACTOR RSKA"/>
    <property type="match status" value="1"/>
</dbReference>
<evidence type="ECO:0000313" key="5">
    <source>
        <dbReference type="EMBL" id="MBT9312121.1"/>
    </source>
</evidence>
<sequence length="280" mass="30057">MTVPMSPQEIQELAAGYVLGDLTSTEAESFTALLAQMPELQAEVAALQEALAMMPYGLEEEAPAMGLRSQILSAAQAEIYPPLPATDPVLQQRPRPKWVLGALVVALAMGLVTWRSTQVRFAQAPTSELATANGISQTWSGLSQLLNDHKRSLSNPDGPVDFVVQQPTDIPSLLSGFNTTVAALPLLPAKQGMLLGGSNCQLGETAGLRLTYQLATDKTVSAYQLVVKDEEFPEFQAAQLTLQQPDGTGIVLWRDDNYLYALVAEMPTAELQSLAYAIGT</sequence>
<keyword evidence="6" id="KW-1185">Reference proteome</keyword>
<keyword evidence="4" id="KW-0472">Membrane</keyword>
<evidence type="ECO:0000256" key="4">
    <source>
        <dbReference type="ARBA" id="ARBA00023136"/>
    </source>
</evidence>
<comment type="subcellular location">
    <subcellularLocation>
        <location evidence="1">Membrane</location>
        <topology evidence="1">Single-pass membrane protein</topology>
    </subcellularLocation>
</comment>
<evidence type="ECO:0000256" key="1">
    <source>
        <dbReference type="ARBA" id="ARBA00004167"/>
    </source>
</evidence>
<comment type="caution">
    <text evidence="5">The sequence shown here is derived from an EMBL/GenBank/DDBJ whole genome shotgun (WGS) entry which is preliminary data.</text>
</comment>
<evidence type="ECO:0000256" key="2">
    <source>
        <dbReference type="ARBA" id="ARBA00022692"/>
    </source>
</evidence>
<dbReference type="InterPro" id="IPR051474">
    <property type="entry name" value="Anti-sigma-K/W_factor"/>
</dbReference>
<dbReference type="PANTHER" id="PTHR37461:SF1">
    <property type="entry name" value="ANTI-SIGMA-K FACTOR RSKA"/>
    <property type="match status" value="1"/>
</dbReference>
<evidence type="ECO:0000256" key="3">
    <source>
        <dbReference type="ARBA" id="ARBA00022989"/>
    </source>
</evidence>
<dbReference type="InterPro" id="IPR041916">
    <property type="entry name" value="Anti_sigma_zinc_sf"/>
</dbReference>
<dbReference type="RefSeq" id="WP_215618021.1">
    <property type="nucleotide sequence ID" value="NZ_JADOER010000005.1"/>
</dbReference>
<reference evidence="5 6" key="1">
    <citation type="journal article" date="2021" name="Mar. Drugs">
        <title>Genome Reduction and Secondary Metabolism of the Marine Sponge-Associated Cyanobacterium Leptothoe.</title>
        <authorList>
            <person name="Konstantinou D."/>
            <person name="Popin R.V."/>
            <person name="Fewer D.P."/>
            <person name="Sivonen K."/>
            <person name="Gkelis S."/>
        </authorList>
    </citation>
    <scope>NUCLEOTIDE SEQUENCE [LARGE SCALE GENOMIC DNA]</scope>
    <source>
        <strain evidence="5 6">TAU-MAC 1615</strain>
    </source>
</reference>
<dbReference type="Proteomes" id="UP001196661">
    <property type="component" value="Unassembled WGS sequence"/>
</dbReference>
<gene>
    <name evidence="5" type="ORF">IXB28_07880</name>
</gene>
<evidence type="ECO:0008006" key="7">
    <source>
        <dbReference type="Google" id="ProtNLM"/>
    </source>
</evidence>
<dbReference type="Gene3D" id="1.10.10.1320">
    <property type="entry name" value="Anti-sigma factor, zinc-finger domain"/>
    <property type="match status" value="1"/>
</dbReference>
<accession>A0ABS5Y3C7</accession>